<comment type="similarity">
    <text evidence="2">Belongs to the bacterial solute-binding protein SsuA/TauA family.</text>
</comment>
<dbReference type="EMBL" id="LN650648">
    <property type="protein sequence ID" value="CEI73056.1"/>
    <property type="molecule type" value="Genomic_DNA"/>
</dbReference>
<dbReference type="GO" id="GO:0042597">
    <property type="term" value="C:periplasmic space"/>
    <property type="evidence" value="ECO:0007669"/>
    <property type="project" value="UniProtKB-SubCell"/>
</dbReference>
<accession>A0A2P2BRS3</accession>
<dbReference type="SUPFAM" id="SSF53850">
    <property type="entry name" value="Periplasmic binding protein-like II"/>
    <property type="match status" value="1"/>
</dbReference>
<evidence type="ECO:0000256" key="1">
    <source>
        <dbReference type="ARBA" id="ARBA00004418"/>
    </source>
</evidence>
<organism evidence="5 6">
    <name type="scientific">Romboutsia hominis</name>
    <dbReference type="NCBI Taxonomy" id="1507512"/>
    <lineage>
        <taxon>Bacteria</taxon>
        <taxon>Bacillati</taxon>
        <taxon>Bacillota</taxon>
        <taxon>Clostridia</taxon>
        <taxon>Peptostreptococcales</taxon>
        <taxon>Peptostreptococcaceae</taxon>
        <taxon>Romboutsia</taxon>
    </lineage>
</organism>
<protein>
    <submittedName>
        <fullName evidence="5">NMT1/THI5-like protein</fullName>
    </submittedName>
</protein>
<dbReference type="Pfam" id="PF09084">
    <property type="entry name" value="NMT1"/>
    <property type="match status" value="1"/>
</dbReference>
<reference evidence="5 6" key="1">
    <citation type="submission" date="2014-09" db="EMBL/GenBank/DDBJ databases">
        <authorList>
            <person name="Hornung B.V."/>
        </authorList>
    </citation>
    <scope>NUCLEOTIDE SEQUENCE [LARGE SCALE GENOMIC DNA]</scope>
    <source>
        <strain evidence="5 6">FRIFI</strain>
    </source>
</reference>
<sequence length="347" mass="37833">MFKKAVTLISSLAVGLLCITGCSQDVSEGGKTDEKKLDKVTIAEVAHSVFYAPQYAAITQGFFEEEGIDIDLINAQGADKTMAALISGEAQVGLMGPEASIYVYNQGEENYAINFAQLTKRDGSFIIAREEMPDFKYEDLKGKEILGGRKGGVPLMTLEYVLKQNGLTIGENTKAGEANVRTDVQFGVMTGAFAGGEADFTTAFEPTGTAMEKEGTGYIVASVGQDSGEIPYTAYCATKSFMSENKDLIQRFTNAVYKGQLWVQSASSEEIAKSMQPFFDDMSLDDLISVADRYKEIDAWCQEPTLKEESLNKLMEVMTEAGELDKKPLYSDIVTTDFADKAIKSID</sequence>
<keyword evidence="3" id="KW-0732">Signal</keyword>
<evidence type="ECO:0000256" key="2">
    <source>
        <dbReference type="ARBA" id="ARBA00010742"/>
    </source>
</evidence>
<evidence type="ECO:0000259" key="4">
    <source>
        <dbReference type="Pfam" id="PF09084"/>
    </source>
</evidence>
<dbReference type="Gene3D" id="3.40.190.10">
    <property type="entry name" value="Periplasmic binding protein-like II"/>
    <property type="match status" value="2"/>
</dbReference>
<evidence type="ECO:0000256" key="3">
    <source>
        <dbReference type="ARBA" id="ARBA00022729"/>
    </source>
</evidence>
<dbReference type="PANTHER" id="PTHR30024:SF47">
    <property type="entry name" value="TAURINE-BINDING PERIPLASMIC PROTEIN"/>
    <property type="match status" value="1"/>
</dbReference>
<evidence type="ECO:0000313" key="5">
    <source>
        <dbReference type="EMBL" id="CEI73056.1"/>
    </source>
</evidence>
<gene>
    <name evidence="5" type="ORF">FRIFI_1522</name>
</gene>
<name>A0A2P2BRS3_9FIRM</name>
<dbReference type="KEGG" id="rhom:FRIFI_1522"/>
<dbReference type="RefSeq" id="WP_166505503.1">
    <property type="nucleotide sequence ID" value="NZ_JAKNTL010000007.1"/>
</dbReference>
<proteinExistence type="inferred from homology"/>
<comment type="subcellular location">
    <subcellularLocation>
        <location evidence="1">Periplasm</location>
    </subcellularLocation>
</comment>
<dbReference type="AlphaFoldDB" id="A0A2P2BRS3"/>
<dbReference type="InterPro" id="IPR015168">
    <property type="entry name" value="SsuA/THI5"/>
</dbReference>
<keyword evidence="6" id="KW-1185">Reference proteome</keyword>
<dbReference type="PANTHER" id="PTHR30024">
    <property type="entry name" value="ALIPHATIC SULFONATES-BINDING PROTEIN-RELATED"/>
    <property type="match status" value="1"/>
</dbReference>
<evidence type="ECO:0000313" key="6">
    <source>
        <dbReference type="Proteomes" id="UP000245695"/>
    </source>
</evidence>
<dbReference type="Proteomes" id="UP000245695">
    <property type="component" value="Chromosome 1"/>
</dbReference>
<feature type="domain" description="SsuA/THI5-like" evidence="4">
    <location>
        <begin position="52"/>
        <end position="263"/>
    </location>
</feature>